<dbReference type="EMBL" id="KZ819662">
    <property type="protein sequence ID" value="PWN30329.1"/>
    <property type="molecule type" value="Genomic_DNA"/>
</dbReference>
<protein>
    <submittedName>
        <fullName evidence="1">Uncharacterized protein</fullName>
    </submittedName>
</protein>
<dbReference type="GeneID" id="37025025"/>
<gene>
    <name evidence="1" type="ORF">BDZ90DRAFT_10742</name>
</gene>
<accession>A0A316UYF2</accession>
<evidence type="ECO:0000313" key="2">
    <source>
        <dbReference type="Proteomes" id="UP000245884"/>
    </source>
</evidence>
<name>A0A316UYF2_9BASI</name>
<dbReference type="RefSeq" id="XP_025364941.1">
    <property type="nucleotide sequence ID" value="XM_025503202.1"/>
</dbReference>
<dbReference type="Proteomes" id="UP000245884">
    <property type="component" value="Unassembled WGS sequence"/>
</dbReference>
<reference evidence="1 2" key="1">
    <citation type="journal article" date="2018" name="Mol. Biol. Evol.">
        <title>Broad Genomic Sampling Reveals a Smut Pathogenic Ancestry of the Fungal Clade Ustilaginomycotina.</title>
        <authorList>
            <person name="Kijpornyongpan T."/>
            <person name="Mondo S.J."/>
            <person name="Barry K."/>
            <person name="Sandor L."/>
            <person name="Lee J."/>
            <person name="Lipzen A."/>
            <person name="Pangilinan J."/>
            <person name="LaButti K."/>
            <person name="Hainaut M."/>
            <person name="Henrissat B."/>
            <person name="Grigoriev I.V."/>
            <person name="Spatafora J.W."/>
            <person name="Aime M.C."/>
        </authorList>
    </citation>
    <scope>NUCLEOTIDE SEQUENCE [LARGE SCALE GENOMIC DNA]</scope>
    <source>
        <strain evidence="1 2">MCA 5214</strain>
    </source>
</reference>
<evidence type="ECO:0000313" key="1">
    <source>
        <dbReference type="EMBL" id="PWN30329.1"/>
    </source>
</evidence>
<organism evidence="1 2">
    <name type="scientific">Jaminaea rosea</name>
    <dbReference type="NCBI Taxonomy" id="1569628"/>
    <lineage>
        <taxon>Eukaryota</taxon>
        <taxon>Fungi</taxon>
        <taxon>Dikarya</taxon>
        <taxon>Basidiomycota</taxon>
        <taxon>Ustilaginomycotina</taxon>
        <taxon>Exobasidiomycetes</taxon>
        <taxon>Microstromatales</taxon>
        <taxon>Microstromatales incertae sedis</taxon>
        <taxon>Jaminaea</taxon>
    </lineage>
</organism>
<sequence>MQQNGIDEVATRTVGGAASEQCRTRAARRVKSRPYGSDAPLTPSALLLSSLSVLSSISFKAMAIDMDPPPTSGGSISAVVDLDSLCPIYDDLIIWSCFVVL</sequence>
<keyword evidence="2" id="KW-1185">Reference proteome</keyword>
<dbReference type="AlphaFoldDB" id="A0A316UYF2"/>
<proteinExistence type="predicted"/>